<reference evidence="1 2" key="1">
    <citation type="submission" date="2022-01" db="EMBL/GenBank/DDBJ databases">
        <authorList>
            <person name="Huang Y."/>
        </authorList>
    </citation>
    <scope>NUCLEOTIDE SEQUENCE [LARGE SCALE GENOMIC DNA]</scope>
    <source>
        <strain evidence="1 2">HY366</strain>
    </source>
</reference>
<sequence length="152" mass="17375">MSYYRVRESSNAHVEPVEFDEDQNPTAAEFYFDYTINREIIGRYGYFAATRGLAEVFQNNGFTGVEFGRADSLIWHGPLLEDEVTLPDIVLLRIVGRFMKDDLSLNRLDQLVVSEPVYRKLITRDPETIEVSRELSADGNPILSPGVELRDD</sequence>
<keyword evidence="2" id="KW-1185">Reference proteome</keyword>
<accession>A0ABS9IQG7</accession>
<evidence type="ECO:0000313" key="1">
    <source>
        <dbReference type="EMBL" id="MCF8587797.1"/>
    </source>
</evidence>
<dbReference type="RefSeq" id="WP_236997023.1">
    <property type="nucleotide sequence ID" value="NZ_JAKKOR010000003.1"/>
</dbReference>
<protein>
    <submittedName>
        <fullName evidence="1">Uncharacterized protein</fullName>
    </submittedName>
</protein>
<proteinExistence type="predicted"/>
<gene>
    <name evidence="1" type="ORF">L5G33_04845</name>
</gene>
<evidence type="ECO:0000313" key="2">
    <source>
        <dbReference type="Proteomes" id="UP001200110"/>
    </source>
</evidence>
<organism evidence="1 2">
    <name type="scientific">Gordonia liuliyuniae</name>
    <dbReference type="NCBI Taxonomy" id="2911517"/>
    <lineage>
        <taxon>Bacteria</taxon>
        <taxon>Bacillati</taxon>
        <taxon>Actinomycetota</taxon>
        <taxon>Actinomycetes</taxon>
        <taxon>Mycobacteriales</taxon>
        <taxon>Gordoniaceae</taxon>
        <taxon>Gordonia</taxon>
    </lineage>
</organism>
<comment type="caution">
    <text evidence="1">The sequence shown here is derived from an EMBL/GenBank/DDBJ whole genome shotgun (WGS) entry which is preliminary data.</text>
</comment>
<name>A0ABS9IQG7_9ACTN</name>
<dbReference type="EMBL" id="JAKKOR010000003">
    <property type="protein sequence ID" value="MCF8587797.1"/>
    <property type="molecule type" value="Genomic_DNA"/>
</dbReference>
<dbReference type="Proteomes" id="UP001200110">
    <property type="component" value="Unassembled WGS sequence"/>
</dbReference>